<sequence length="879" mass="95818">MSASSESSSVDKAVDTAITDAKTAALQAGIGLTRLIESDEEEDVSSDIKVSLAFELEGLDSAPSLIALEKALEEIPGVSADLIYPSQTAWITATDRVHPDTLIETFAEFGIRAQLSNSSLLRRHQQISAEVSREARIDRYRSRMSAKRISPRVRRHNREEMIHAVRARESGWIKRKHHSSAQQEDPMSGDVLFTARALITPMRLWVSLPFALIVLGLSLYPAVQFDYWQWLSAALSIPVVVWGAWPFHRAAAGGIRRGISALDATSSIAIAAAYLWSIAMLLFESPGNKSWRSYPSWFAFDHGTLTQNEIYFDVACGITVLLLAGRLLTRRRSQSSLLAELARLQINPLRTVTVVRKHRMTRVVEELNIPVQEVRVNDDVKVPPNTMIPVDGTVIGGGSKIAASIIMGQDPRVVKVNDRVFAGSVNIDAELKVRVVRTGHRTRIAAVHRWVKEATFRENRHNRAAIRSAGNLVPITFSLAVVDFCLWALISGNINAAFTTALAVLACVAPVALALSAPLATRNSIEAAARHGVLVRSGEIFRMLDDVDTTVFNRGGTLTDGEMTVETVTADKGEDPELVLRVAGALAMESQHAISKALVKASREARDSGAGGDDVPHWIEVGNVEITEEGSFLATVELPIIKPTGEKVMRSVEATLWRPRSMTEVREHLSPRLVAAATSGGAPLIVRWKGKDRGVITLNDHVRTDASDAILAIEEQGIETMMLSRDTYPVARRYADSLGITHVLAGIAPGKKSQVVRAVHTRGSTVAMIGDGSVLDCLKVADVGILMGVDRPSELRDDADDPAADVVVLREAVMSVPVLFRLARRYARLVNGNIALAWIYNGVAMVFAISGLLHPMAATVAMLASSLLIEWRSGRARRF</sequence>
<dbReference type="GO" id="GO:0055070">
    <property type="term" value="P:copper ion homeostasis"/>
    <property type="evidence" value="ECO:0007669"/>
    <property type="project" value="TreeGrafter"/>
</dbReference>
<dbReference type="SUPFAM" id="SSF81653">
    <property type="entry name" value="Calcium ATPase, transduction domain A"/>
    <property type="match status" value="1"/>
</dbReference>
<dbReference type="Gene3D" id="3.40.50.1000">
    <property type="entry name" value="HAD superfamily/HAD-like"/>
    <property type="match status" value="1"/>
</dbReference>
<protein>
    <submittedName>
        <fullName evidence="9">Metal-transporting ATPase</fullName>
    </submittedName>
</protein>
<dbReference type="Proteomes" id="UP000076929">
    <property type="component" value="Chromosome"/>
</dbReference>
<evidence type="ECO:0000256" key="3">
    <source>
        <dbReference type="ARBA" id="ARBA00022723"/>
    </source>
</evidence>
<dbReference type="GO" id="GO:0005507">
    <property type="term" value="F:copper ion binding"/>
    <property type="evidence" value="ECO:0007669"/>
    <property type="project" value="TreeGrafter"/>
</dbReference>
<keyword evidence="3" id="KW-0479">Metal-binding</keyword>
<dbReference type="PANTHER" id="PTHR43520">
    <property type="entry name" value="ATP7, ISOFORM B"/>
    <property type="match status" value="1"/>
</dbReference>
<dbReference type="Pfam" id="PF00122">
    <property type="entry name" value="E1-E2_ATPase"/>
    <property type="match status" value="1"/>
</dbReference>
<gene>
    <name evidence="9" type="ORF">ccrud_02260</name>
</gene>
<evidence type="ECO:0000256" key="4">
    <source>
        <dbReference type="ARBA" id="ARBA00022967"/>
    </source>
</evidence>
<dbReference type="OrthoDB" id="4423159at2"/>
<feature type="transmembrane region" description="Helical" evidence="7">
    <location>
        <begin position="829"/>
        <end position="849"/>
    </location>
</feature>
<organism evidence="9 10">
    <name type="scientific">Corynebacterium crudilactis</name>
    <dbReference type="NCBI Taxonomy" id="1652495"/>
    <lineage>
        <taxon>Bacteria</taxon>
        <taxon>Bacillati</taxon>
        <taxon>Actinomycetota</taxon>
        <taxon>Actinomycetes</taxon>
        <taxon>Mycobacteriales</taxon>
        <taxon>Corynebacteriaceae</taxon>
        <taxon>Corynebacterium</taxon>
    </lineage>
</organism>
<evidence type="ECO:0000313" key="10">
    <source>
        <dbReference type="Proteomes" id="UP000076929"/>
    </source>
</evidence>
<feature type="transmembrane region" description="Helical" evidence="7">
    <location>
        <begin position="259"/>
        <end position="283"/>
    </location>
</feature>
<dbReference type="Gene3D" id="3.40.1110.10">
    <property type="entry name" value="Calcium-transporting ATPase, cytoplasmic domain N"/>
    <property type="match status" value="1"/>
</dbReference>
<feature type="transmembrane region" description="Helical" evidence="7">
    <location>
        <begin position="469"/>
        <end position="490"/>
    </location>
</feature>
<dbReference type="InterPro" id="IPR008250">
    <property type="entry name" value="ATPase_P-typ_transduc_dom_A_sf"/>
</dbReference>
<evidence type="ECO:0000313" key="9">
    <source>
        <dbReference type="EMBL" id="ANE03148.1"/>
    </source>
</evidence>
<dbReference type="Gene3D" id="2.70.150.10">
    <property type="entry name" value="Calcium-transporting ATPase, cytoplasmic transduction domain A"/>
    <property type="match status" value="1"/>
</dbReference>
<keyword evidence="6 7" id="KW-0472">Membrane</keyword>
<dbReference type="SUPFAM" id="SSF56784">
    <property type="entry name" value="HAD-like"/>
    <property type="match status" value="1"/>
</dbReference>
<keyword evidence="4" id="KW-1278">Translocase</keyword>
<dbReference type="InterPro" id="IPR059000">
    <property type="entry name" value="ATPase_P-type_domA"/>
</dbReference>
<feature type="transmembrane region" description="Helical" evidence="7">
    <location>
        <begin position="227"/>
        <end position="247"/>
    </location>
</feature>
<keyword evidence="2 7" id="KW-0812">Transmembrane</keyword>
<feature type="transmembrane region" description="Helical" evidence="7">
    <location>
        <begin position="204"/>
        <end position="221"/>
    </location>
</feature>
<name>A0A172QR43_9CORY</name>
<feature type="transmembrane region" description="Helical" evidence="7">
    <location>
        <begin position="310"/>
        <end position="328"/>
    </location>
</feature>
<dbReference type="GO" id="GO:0005524">
    <property type="term" value="F:ATP binding"/>
    <property type="evidence" value="ECO:0007669"/>
    <property type="project" value="InterPro"/>
</dbReference>
<dbReference type="GO" id="GO:0016887">
    <property type="term" value="F:ATP hydrolysis activity"/>
    <property type="evidence" value="ECO:0007669"/>
    <property type="project" value="InterPro"/>
</dbReference>
<dbReference type="EMBL" id="CP015622">
    <property type="protein sequence ID" value="ANE03148.1"/>
    <property type="molecule type" value="Genomic_DNA"/>
</dbReference>
<reference evidence="9 10" key="1">
    <citation type="submission" date="2016-05" db="EMBL/GenBank/DDBJ databases">
        <title>Complete genome sequence of Corynebacterium crudilactis, a new Corynebacterium species isolated from raw cow's milk.</title>
        <authorList>
            <person name="Christian R."/>
            <person name="Zimmermann J."/>
            <person name="Lipski A."/>
            <person name="Kalinowski J."/>
        </authorList>
    </citation>
    <scope>NUCLEOTIDE SEQUENCE [LARGE SCALE GENOMIC DNA]</scope>
    <source>
        <strain evidence="9 10">JZ16</strain>
    </source>
</reference>
<keyword evidence="10" id="KW-1185">Reference proteome</keyword>
<comment type="subcellular location">
    <subcellularLocation>
        <location evidence="1">Cell membrane</location>
        <topology evidence="1">Multi-pass membrane protein</topology>
    </subcellularLocation>
</comment>
<dbReference type="STRING" id="1652495.ccrud_02260"/>
<dbReference type="KEGG" id="ccjz:ccrud_02260"/>
<dbReference type="RefSeq" id="WP_066564281.1">
    <property type="nucleotide sequence ID" value="NZ_CP015622.1"/>
</dbReference>
<dbReference type="GO" id="GO:0005886">
    <property type="term" value="C:plasma membrane"/>
    <property type="evidence" value="ECO:0007669"/>
    <property type="project" value="UniProtKB-SubCell"/>
</dbReference>
<evidence type="ECO:0000256" key="1">
    <source>
        <dbReference type="ARBA" id="ARBA00004651"/>
    </source>
</evidence>
<dbReference type="Pfam" id="PF00702">
    <property type="entry name" value="Hydrolase"/>
    <property type="match status" value="1"/>
</dbReference>
<feature type="domain" description="P-type ATPase A" evidence="8">
    <location>
        <begin position="351"/>
        <end position="449"/>
    </location>
</feature>
<evidence type="ECO:0000256" key="2">
    <source>
        <dbReference type="ARBA" id="ARBA00022692"/>
    </source>
</evidence>
<dbReference type="InterPro" id="IPR023214">
    <property type="entry name" value="HAD_sf"/>
</dbReference>
<dbReference type="InterPro" id="IPR036412">
    <property type="entry name" value="HAD-like_sf"/>
</dbReference>
<feature type="transmembrane region" description="Helical" evidence="7">
    <location>
        <begin position="496"/>
        <end position="515"/>
    </location>
</feature>
<feature type="transmembrane region" description="Helical" evidence="7">
    <location>
        <begin position="855"/>
        <end position="871"/>
    </location>
</feature>
<dbReference type="PANTHER" id="PTHR43520:SF8">
    <property type="entry name" value="P-TYPE CU(+) TRANSPORTER"/>
    <property type="match status" value="1"/>
</dbReference>
<evidence type="ECO:0000256" key="5">
    <source>
        <dbReference type="ARBA" id="ARBA00022989"/>
    </source>
</evidence>
<dbReference type="InterPro" id="IPR001757">
    <property type="entry name" value="P_typ_ATPase"/>
</dbReference>
<dbReference type="GO" id="GO:0043682">
    <property type="term" value="F:P-type divalent copper transporter activity"/>
    <property type="evidence" value="ECO:0007669"/>
    <property type="project" value="TreeGrafter"/>
</dbReference>
<keyword evidence="5 7" id="KW-1133">Transmembrane helix</keyword>
<proteinExistence type="predicted"/>
<evidence type="ECO:0000259" key="8">
    <source>
        <dbReference type="Pfam" id="PF00122"/>
    </source>
</evidence>
<evidence type="ECO:0000256" key="7">
    <source>
        <dbReference type="SAM" id="Phobius"/>
    </source>
</evidence>
<dbReference type="NCBIfam" id="TIGR01494">
    <property type="entry name" value="ATPase_P-type"/>
    <property type="match status" value="2"/>
</dbReference>
<evidence type="ECO:0000256" key="6">
    <source>
        <dbReference type="ARBA" id="ARBA00023136"/>
    </source>
</evidence>
<dbReference type="AlphaFoldDB" id="A0A172QR43"/>
<dbReference type="InterPro" id="IPR023299">
    <property type="entry name" value="ATPase_P-typ_cyto_dom_N"/>
</dbReference>
<accession>A0A172QR43</accession>